<dbReference type="Proteomes" id="UP001501638">
    <property type="component" value="Unassembled WGS sequence"/>
</dbReference>
<protein>
    <submittedName>
        <fullName evidence="1">Uncharacterized protein</fullName>
    </submittedName>
</protein>
<keyword evidence="2" id="KW-1185">Reference proteome</keyword>
<proteinExistence type="predicted"/>
<reference evidence="1 2" key="1">
    <citation type="journal article" date="2019" name="Int. J. Syst. Evol. Microbiol.">
        <title>The Global Catalogue of Microorganisms (GCM) 10K type strain sequencing project: providing services to taxonomists for standard genome sequencing and annotation.</title>
        <authorList>
            <consortium name="The Broad Institute Genomics Platform"/>
            <consortium name="The Broad Institute Genome Sequencing Center for Infectious Disease"/>
            <person name="Wu L."/>
            <person name="Ma J."/>
        </authorList>
    </citation>
    <scope>NUCLEOTIDE SEQUENCE [LARGE SCALE GENOMIC DNA]</scope>
    <source>
        <strain evidence="1 2">JCM 6305</strain>
    </source>
</reference>
<accession>A0ABN3KK89</accession>
<comment type="caution">
    <text evidence="1">The sequence shown here is derived from an EMBL/GenBank/DDBJ whole genome shotgun (WGS) entry which is preliminary data.</text>
</comment>
<organism evidence="1 2">
    <name type="scientific">Streptomyces macrosporus</name>
    <dbReference type="NCBI Taxonomy" id="44032"/>
    <lineage>
        <taxon>Bacteria</taxon>
        <taxon>Bacillati</taxon>
        <taxon>Actinomycetota</taxon>
        <taxon>Actinomycetes</taxon>
        <taxon>Kitasatosporales</taxon>
        <taxon>Streptomycetaceae</taxon>
        <taxon>Streptomyces</taxon>
    </lineage>
</organism>
<evidence type="ECO:0000313" key="2">
    <source>
        <dbReference type="Proteomes" id="UP001501638"/>
    </source>
</evidence>
<gene>
    <name evidence="1" type="ORF">GCM10010405_54830</name>
</gene>
<sequence length="45" mass="4865">MGEQASEAPWGEDPVLNVMGLLPDGHNYPAQTQAKAIDSKCRQNP</sequence>
<evidence type="ECO:0000313" key="1">
    <source>
        <dbReference type="EMBL" id="GAA2463370.1"/>
    </source>
</evidence>
<dbReference type="EMBL" id="BAAASZ010000042">
    <property type="protein sequence ID" value="GAA2463370.1"/>
    <property type="molecule type" value="Genomic_DNA"/>
</dbReference>
<name>A0ABN3KK89_9ACTN</name>